<evidence type="ECO:0008006" key="4">
    <source>
        <dbReference type="Google" id="ProtNLM"/>
    </source>
</evidence>
<evidence type="ECO:0000313" key="2">
    <source>
        <dbReference type="EMBL" id="WNM61117.1"/>
    </source>
</evidence>
<dbReference type="RefSeq" id="WP_312742820.1">
    <property type="nucleotide sequence ID" value="NZ_CP116968.1"/>
</dbReference>
<dbReference type="EMBL" id="CP116968">
    <property type="protein sequence ID" value="WNM61117.1"/>
    <property type="molecule type" value="Genomic_DNA"/>
</dbReference>
<keyword evidence="1" id="KW-0472">Membrane</keyword>
<evidence type="ECO:0000256" key="1">
    <source>
        <dbReference type="SAM" id="Phobius"/>
    </source>
</evidence>
<gene>
    <name evidence="2" type="ORF">PQG83_15320</name>
</gene>
<dbReference type="Proteomes" id="UP001302494">
    <property type="component" value="Chromosome"/>
</dbReference>
<dbReference type="AlphaFoldDB" id="A0AA96GH29"/>
<evidence type="ECO:0000313" key="3">
    <source>
        <dbReference type="Proteomes" id="UP001302494"/>
    </source>
</evidence>
<keyword evidence="1" id="KW-0812">Transmembrane</keyword>
<name>A0AA96GH29_9BACT</name>
<dbReference type="SUPFAM" id="SSF55729">
    <property type="entry name" value="Acyl-CoA N-acyltransferases (Nat)"/>
    <property type="match status" value="1"/>
</dbReference>
<dbReference type="Gene3D" id="3.40.630.30">
    <property type="match status" value="1"/>
</dbReference>
<accession>A0AA96GH29</accession>
<keyword evidence="3" id="KW-1185">Reference proteome</keyword>
<proteinExistence type="predicted"/>
<reference evidence="2 3" key="1">
    <citation type="submission" date="2023-01" db="EMBL/GenBank/DDBJ databases">
        <title>Cultivation and genomic characterization of new, ubiquitous marine nitrite-oxidizing bacteria from the Nitrospirales.</title>
        <authorList>
            <person name="Mueller A.J."/>
            <person name="Daebeler A."/>
            <person name="Herbold C.W."/>
            <person name="Kirkegaard R.H."/>
            <person name="Daims H."/>
        </authorList>
    </citation>
    <scope>NUCLEOTIDE SEQUENCE [LARGE SCALE GENOMIC DNA]</scope>
    <source>
        <strain evidence="2 3">DK</strain>
    </source>
</reference>
<feature type="transmembrane region" description="Helical" evidence="1">
    <location>
        <begin position="27"/>
        <end position="45"/>
    </location>
</feature>
<dbReference type="InterPro" id="IPR016181">
    <property type="entry name" value="Acyl_CoA_acyltransferase"/>
</dbReference>
<sequence length="387" mass="44266">MNHLKNIMIEWVISRLSGKAQALVPRYGFYAWACLGLGGIPVVLLRGPTLPFGQIGTLLVAGHDPWVSYLPNRFFIGEPQRELVGNVSLRDLPALLDRRREAADLTIVRADRLSAETFFGKDYLAVPEWIDMRLAVPGDLDEVVRSNRSIREDMRLVRKYQLQPLVTEGEERFDEFYDSMYVPFSRDRHGAMAIIKGRQELRRLIQKGGILWVMGDNQPFAGVLYERKQDTLNLLAIGMASGELPLKKRGIMAALYYYSIQHARQLGFAEVNFRAARSSLHDGLLRYKRKWGNAVFDNPNSYFDLLIRWKSVNGVVKDFFSHTGLIFRDGGRLSAIHADESQSRRSLWIEGLHRLYLLTESGRQPMIDEGVLVKRNRSHVRFSSTLS</sequence>
<keyword evidence="1" id="KW-1133">Transmembrane helix</keyword>
<organism evidence="2 3">
    <name type="scientific">Candidatus Nitrospira neomarina</name>
    <dbReference type="NCBI Taxonomy" id="3020899"/>
    <lineage>
        <taxon>Bacteria</taxon>
        <taxon>Pseudomonadati</taxon>
        <taxon>Nitrospirota</taxon>
        <taxon>Nitrospiria</taxon>
        <taxon>Nitrospirales</taxon>
        <taxon>Nitrospiraceae</taxon>
        <taxon>Nitrospira</taxon>
    </lineage>
</organism>
<protein>
    <recommendedName>
        <fullName evidence="4">BioF2-like acetyltransferase domain-containing protein</fullName>
    </recommendedName>
</protein>
<dbReference type="KEGG" id="nneo:PQG83_15320"/>